<dbReference type="eggNOG" id="COG3206">
    <property type="taxonomic scope" value="Bacteria"/>
</dbReference>
<keyword evidence="2" id="KW-0812">Transmembrane</keyword>
<feature type="region of interest" description="Disordered" evidence="1">
    <location>
        <begin position="384"/>
        <end position="413"/>
    </location>
</feature>
<sequence>MDNRVRGLGLALAKYGYLPAAALVILFIAGYLFASTRATTYEASARLVFSASKEFDPFNLSPSYDIQRFMVNQSELIKSRPVINAAHSKLKGGPSAEELRERVRAVAQKEGGVVVVSAKAPTAEQAAEIVNAVTSAYSEHVQSSNKGQAKNLPKGSDTPAALNDLNTKASVYGDGLALRENAQPPSKPTAPQPLRDAVFAGLFGALGTLAFLTVRHLLSPRIRGARRIADRLGVPVIADSCGEGGEQRLQRGLAGVYAAAGSSPLVLMVITPGLPEHATLAARQLARALRDIEPAVSIRSLEDLTDIDSAVALRRQAAITLISAEEIAEDYRVVAYGKAVDGVIAMCSPITLALPLDTTRTVTRQAGIPVIGVVVTDFDEETGAALNGPPTTQPINVRTTPSSSRRVHIKNNS</sequence>
<dbReference type="PANTHER" id="PTHR32309">
    <property type="entry name" value="TYROSINE-PROTEIN KINASE"/>
    <property type="match status" value="1"/>
</dbReference>
<gene>
    <name evidence="3" type="ORF">AUCHE_03_00450</name>
</gene>
<evidence type="ECO:0000313" key="3">
    <source>
        <dbReference type="EMBL" id="GAB76828.1"/>
    </source>
</evidence>
<keyword evidence="4" id="KW-1185">Reference proteome</keyword>
<evidence type="ECO:0000256" key="1">
    <source>
        <dbReference type="SAM" id="MobiDB-lite"/>
    </source>
</evidence>
<evidence type="ECO:0000313" key="4">
    <source>
        <dbReference type="Proteomes" id="UP000008495"/>
    </source>
</evidence>
<organism evidence="3 4">
    <name type="scientific">Austwickia chelonae NBRC 105200</name>
    <dbReference type="NCBI Taxonomy" id="1184607"/>
    <lineage>
        <taxon>Bacteria</taxon>
        <taxon>Bacillati</taxon>
        <taxon>Actinomycetota</taxon>
        <taxon>Actinomycetes</taxon>
        <taxon>Micrococcales</taxon>
        <taxon>Dermatophilaceae</taxon>
        <taxon>Austwickia</taxon>
    </lineage>
</organism>
<dbReference type="EMBL" id="BAGZ01000003">
    <property type="protein sequence ID" value="GAB76828.1"/>
    <property type="molecule type" value="Genomic_DNA"/>
</dbReference>
<dbReference type="Proteomes" id="UP000008495">
    <property type="component" value="Unassembled WGS sequence"/>
</dbReference>
<protein>
    <recommendedName>
        <fullName evidence="5">Polysaccharide chain length determinant N-terminal domain-containing protein</fullName>
    </recommendedName>
</protein>
<keyword evidence="2" id="KW-0472">Membrane</keyword>
<dbReference type="PANTHER" id="PTHR32309:SF31">
    <property type="entry name" value="CAPSULAR EXOPOLYSACCHARIDE FAMILY"/>
    <property type="match status" value="1"/>
</dbReference>
<evidence type="ECO:0000256" key="2">
    <source>
        <dbReference type="SAM" id="Phobius"/>
    </source>
</evidence>
<reference evidence="3 4" key="1">
    <citation type="submission" date="2012-08" db="EMBL/GenBank/DDBJ databases">
        <title>Whole genome shotgun sequence of Austwickia chelonae NBRC 105200.</title>
        <authorList>
            <person name="Yoshida I."/>
            <person name="Hosoyama A."/>
            <person name="Tsuchikane K."/>
            <person name="Katsumata H."/>
            <person name="Ando Y."/>
            <person name="Ohji S."/>
            <person name="Hamada M."/>
            <person name="Tamura T."/>
            <person name="Yamazoe A."/>
            <person name="Yamazaki S."/>
            <person name="Fujita N."/>
        </authorList>
    </citation>
    <scope>NUCLEOTIDE SEQUENCE [LARGE SCALE GENOMIC DNA]</scope>
    <source>
        <strain evidence="3 4">NBRC 105200</strain>
    </source>
</reference>
<keyword evidence="2" id="KW-1133">Transmembrane helix</keyword>
<proteinExistence type="predicted"/>
<evidence type="ECO:0008006" key="5">
    <source>
        <dbReference type="Google" id="ProtNLM"/>
    </source>
</evidence>
<feature type="transmembrane region" description="Helical" evidence="2">
    <location>
        <begin position="12"/>
        <end position="34"/>
    </location>
</feature>
<dbReference type="STRING" id="100225.SAMN05421595_1963"/>
<feature type="transmembrane region" description="Helical" evidence="2">
    <location>
        <begin position="197"/>
        <end position="218"/>
    </location>
</feature>
<comment type="caution">
    <text evidence="3">The sequence shown here is derived from an EMBL/GenBank/DDBJ whole genome shotgun (WGS) entry which is preliminary data.</text>
</comment>
<dbReference type="InterPro" id="IPR050445">
    <property type="entry name" value="Bact_polysacc_biosynth/exp"/>
</dbReference>
<feature type="compositionally biased region" description="Polar residues" evidence="1">
    <location>
        <begin position="389"/>
        <end position="404"/>
    </location>
</feature>
<accession>K6V3X5</accession>
<name>K6V3X5_9MICO</name>
<dbReference type="AlphaFoldDB" id="K6V3X5"/>
<feature type="region of interest" description="Disordered" evidence="1">
    <location>
        <begin position="141"/>
        <end position="162"/>
    </location>
</feature>